<feature type="chain" id="PRO_5030002164" evidence="2">
    <location>
        <begin position="25"/>
        <end position="456"/>
    </location>
</feature>
<sequence>MYVSVPFLFWVLHFSEFHLQLASGSQNPDMPTFELTWEEVKRNVPLVKDEGTAETSITYMSSAIQLDPGRVVLTPPSKTPIPMPPQPFLLRGLHVEVVYPNGQPVPLTEVYLHHIAFYDGVTSADLCGGASLEGKDALWSVGAESRHTSTFFPDGYGYPVLGNSSDFPTQWSANIHIIRTKGVPHVKHCIECHCGGAGGGSEDCCPHGSLCGGMPAGAATPGAREPYHVQYTVWYDELPGPGGGPGPVPLRYHTLDAAACQLEWNIPARCPWRFRHAGTVPGSTQLRGAGLRGSGRYFPFDFLAGALGPSRGPGRCVSPMRWSLTWPYDGRVVFAKGHLHTGGIDLSLYRATAAGGEELLCRTAARYGSGWGGNRTGAEGESPREPADQPAGNELGYVVGVDSCRGSLRRGLVLRAGDRLTVEARYHSAPWYEGVMGLLDIAVAPDGALPQGVAEA</sequence>
<dbReference type="InterPro" id="IPR011692">
    <property type="entry name" value="Stress_up-reg_Nod19"/>
</dbReference>
<evidence type="ECO:0000313" key="3">
    <source>
        <dbReference type="EMBL" id="JAC65926.1"/>
    </source>
</evidence>
<dbReference type="PANTHER" id="PTHR33390:SF1">
    <property type="entry name" value="STRESS UP-REGULATED NOD 19 PROTEIN"/>
    <property type="match status" value="1"/>
</dbReference>
<organism evidence="3">
    <name type="scientific">Tetraselmis sp. GSL018</name>
    <dbReference type="NCBI Taxonomy" id="582737"/>
    <lineage>
        <taxon>Eukaryota</taxon>
        <taxon>Viridiplantae</taxon>
        <taxon>Chlorophyta</taxon>
        <taxon>core chlorophytes</taxon>
        <taxon>Chlorodendrophyceae</taxon>
        <taxon>Chlorodendrales</taxon>
        <taxon>Chlorodendraceae</taxon>
        <taxon>Tetraselmis</taxon>
    </lineage>
</organism>
<dbReference type="EMBL" id="GBEZ01020769">
    <property type="protein sequence ID" value="JAC65926.1"/>
    <property type="molecule type" value="Transcribed_RNA"/>
</dbReference>
<gene>
    <name evidence="3" type="ORF">TSPGSL018_14904</name>
</gene>
<feature type="signal peptide" evidence="2">
    <location>
        <begin position="1"/>
        <end position="24"/>
    </location>
</feature>
<dbReference type="AlphaFoldDB" id="A0A061R5V9"/>
<keyword evidence="2" id="KW-0732">Signal</keyword>
<evidence type="ECO:0000256" key="1">
    <source>
        <dbReference type="SAM" id="MobiDB-lite"/>
    </source>
</evidence>
<evidence type="ECO:0000256" key="2">
    <source>
        <dbReference type="SAM" id="SignalP"/>
    </source>
</evidence>
<dbReference type="PANTHER" id="PTHR33390">
    <property type="entry name" value="STRESS UP-REGULATED NOD 19 PROTEIN"/>
    <property type="match status" value="1"/>
</dbReference>
<feature type="non-terminal residue" evidence="3">
    <location>
        <position position="456"/>
    </location>
</feature>
<name>A0A061R5V9_9CHLO</name>
<proteinExistence type="predicted"/>
<reference evidence="3" key="1">
    <citation type="submission" date="2014-05" db="EMBL/GenBank/DDBJ databases">
        <title>The transcriptome of the halophilic microalga Tetraselmis sp. GSL018 isolated from the Great Salt Lake, Utah.</title>
        <authorList>
            <person name="Jinkerson R.E."/>
            <person name="D'Adamo S."/>
            <person name="Posewitz M.C."/>
        </authorList>
    </citation>
    <scope>NUCLEOTIDE SEQUENCE</scope>
    <source>
        <strain evidence="3">GSL018</strain>
    </source>
</reference>
<dbReference type="Pfam" id="PF07712">
    <property type="entry name" value="SURNod19"/>
    <property type="match status" value="3"/>
</dbReference>
<feature type="region of interest" description="Disordered" evidence="1">
    <location>
        <begin position="372"/>
        <end position="392"/>
    </location>
</feature>
<accession>A0A061R5V9</accession>
<protein>
    <submittedName>
        <fullName evidence="3">19-like protein</fullName>
    </submittedName>
</protein>